<dbReference type="EMBL" id="CP001616">
    <property type="protein sequence ID" value="ACQ92408.1"/>
    <property type="molecule type" value="Genomic_DNA"/>
</dbReference>
<dbReference type="AlphaFoldDB" id="C4LBH3"/>
<reference evidence="2" key="1">
    <citation type="submission" date="2009-05" db="EMBL/GenBank/DDBJ databases">
        <title>Complete sequence of Tolumonas auensis DSM 9187.</title>
        <authorList>
            <consortium name="US DOE Joint Genome Institute"/>
            <person name="Lucas S."/>
            <person name="Copeland A."/>
            <person name="Lapidus A."/>
            <person name="Glavina del Rio T."/>
            <person name="Tice H."/>
            <person name="Bruce D."/>
            <person name="Goodwin L."/>
            <person name="Pitluck S."/>
            <person name="Chertkov O."/>
            <person name="Brettin T."/>
            <person name="Detter J.C."/>
            <person name="Han C."/>
            <person name="Larimer F."/>
            <person name="Land M."/>
            <person name="Hauser L."/>
            <person name="Kyrpides N."/>
            <person name="Mikhailova N."/>
            <person name="Spring S."/>
            <person name="Beller H."/>
        </authorList>
    </citation>
    <scope>NUCLEOTIDE SEQUENCE [LARGE SCALE GENOMIC DNA]</scope>
    <source>
        <strain evidence="2">DSM 9187 / TA4</strain>
    </source>
</reference>
<evidence type="ECO:0000313" key="1">
    <source>
        <dbReference type="EMBL" id="ACQ92408.1"/>
    </source>
</evidence>
<name>C4LBH3_TOLAT</name>
<dbReference type="HOGENOM" id="CLU_2995283_0_0_6"/>
<dbReference type="KEGG" id="tau:Tola_0780"/>
<evidence type="ECO:0000313" key="2">
    <source>
        <dbReference type="Proteomes" id="UP000009073"/>
    </source>
</evidence>
<organism evidence="1 2">
    <name type="scientific">Tolumonas auensis (strain DSM 9187 / NBRC 110442 / TA 4)</name>
    <dbReference type="NCBI Taxonomy" id="595494"/>
    <lineage>
        <taxon>Bacteria</taxon>
        <taxon>Pseudomonadati</taxon>
        <taxon>Pseudomonadota</taxon>
        <taxon>Gammaproteobacteria</taxon>
        <taxon>Aeromonadales</taxon>
        <taxon>Aeromonadaceae</taxon>
        <taxon>Tolumonas</taxon>
    </lineage>
</organism>
<keyword evidence="2" id="KW-1185">Reference proteome</keyword>
<gene>
    <name evidence="1" type="ordered locus">Tola_0780</name>
</gene>
<dbReference type="STRING" id="595494.Tola_0780"/>
<dbReference type="Proteomes" id="UP000009073">
    <property type="component" value="Chromosome"/>
</dbReference>
<protein>
    <submittedName>
        <fullName evidence="1">Uncharacterized protein</fullName>
    </submittedName>
</protein>
<dbReference type="RefSeq" id="WP_012729007.1">
    <property type="nucleotide sequence ID" value="NC_012691.1"/>
</dbReference>
<proteinExistence type="predicted"/>
<accession>C4LBH3</accession>
<sequence length="57" mass="6524">MDDSSRHSDYYSANFRVLNFLSHYSEASATKAEIMSDIDHLPVKQNAYSVDPEEQNV</sequence>
<reference evidence="1 2" key="2">
    <citation type="journal article" date="2011" name="Stand. Genomic Sci.">
        <title>Complete genome sequence of Tolumonas auensis type strain (TA 4).</title>
        <authorList>
            <person name="Chertkov O."/>
            <person name="Copeland A."/>
            <person name="Lucas S."/>
            <person name="Lapidus A."/>
            <person name="Berry K.W."/>
            <person name="Detter J.C."/>
            <person name="Del Rio T.G."/>
            <person name="Hammon N."/>
            <person name="Dalin E."/>
            <person name="Tice H."/>
            <person name="Pitluck S."/>
            <person name="Richardson P."/>
            <person name="Bruce D."/>
            <person name="Goodwin L."/>
            <person name="Han C."/>
            <person name="Tapia R."/>
            <person name="Saunders E."/>
            <person name="Schmutz J."/>
            <person name="Brettin T."/>
            <person name="Larimer F."/>
            <person name="Land M."/>
            <person name="Hauser L."/>
            <person name="Spring S."/>
            <person name="Rohde M."/>
            <person name="Kyrpides N.C."/>
            <person name="Ivanova N."/>
            <person name="Goker M."/>
            <person name="Beller H.R."/>
            <person name="Klenk H.P."/>
            <person name="Woyke T."/>
        </authorList>
    </citation>
    <scope>NUCLEOTIDE SEQUENCE [LARGE SCALE GENOMIC DNA]</scope>
    <source>
        <strain evidence="2">DSM 9187 / TA4</strain>
    </source>
</reference>